<evidence type="ECO:0000256" key="4">
    <source>
        <dbReference type="ARBA" id="ARBA00022598"/>
    </source>
</evidence>
<protein>
    <recommendedName>
        <fullName evidence="3">tetrahydrofolate synthase</fullName>
        <ecNumber evidence="3">6.3.2.17</ecNumber>
    </recommendedName>
    <alternativeName>
        <fullName evidence="9">Tetrahydrofolylpolyglutamate synthase</fullName>
    </alternativeName>
</protein>
<sequence length="437" mass="47963">MIELNTAADAIAYIHGRHKWKKTPSFDRINALLDRLGHPERASKYVHVTGTNGKGSTSKMIAQLLRAAGLTVGMFTSPFILQFNERVQGNDGNIPDDILLDIMRRIAPITEVLDEELPQGGPTEFETLTAMMFVYFAEHPVDVVVLEVGIGGTWDTTEVIPDKLVSVITTVGLDHMQVLGNTLAEIATQKSGIIARQRPVVTGRLPEEAQQVVTNVANALGAPLYRLGDEFEAEMLPSQTSWGETFDFAGVHEFKDVFVDLMGNYQIDNAGVALEAASLVVDELGVPLTAEMVAKALQTVTWPVRFERVSEQPLTVLDGAHNQHGVDALAETLRTRFADKQIHVIFGALADKNYSAMLHTLADLPNVDLHVTHFQNPGARVALDPTEAARQVTGHDVTVHESWREAYRTIADAMGPDDMILFTGSLYFVSEVRMGWA</sequence>
<dbReference type="GO" id="GO:0008841">
    <property type="term" value="F:dihydrofolate synthase activity"/>
    <property type="evidence" value="ECO:0007669"/>
    <property type="project" value="TreeGrafter"/>
</dbReference>
<dbReference type="Pfam" id="PF08245">
    <property type="entry name" value="Mur_ligase_M"/>
    <property type="match status" value="1"/>
</dbReference>
<dbReference type="PROSITE" id="PS01012">
    <property type="entry name" value="FOLYLPOLYGLU_SYNT_2"/>
    <property type="match status" value="1"/>
</dbReference>
<keyword evidence="5" id="KW-0479">Metal-binding</keyword>
<dbReference type="RefSeq" id="WP_112464680.1">
    <property type="nucleotide sequence ID" value="NZ_CABJBN010000007.1"/>
</dbReference>
<dbReference type="Gene3D" id="3.40.1190.10">
    <property type="entry name" value="Mur-like, catalytic domain"/>
    <property type="match status" value="1"/>
</dbReference>
<reference evidence="14" key="1">
    <citation type="submission" date="2020-08" db="EMBL/GenBank/DDBJ databases">
        <title>Complete genome sequence of Weissella confusa strain FS54 provides insights into metabolic potential.</title>
        <authorList>
            <person name="Fhoula I."/>
            <person name="Najjari A."/>
            <person name="Lekired A."/>
            <person name="Bessrour-Aouam N."/>
            <person name="Jaballah S."/>
            <person name="Klibi N."/>
            <person name="Ouzari H.-I."/>
        </authorList>
    </citation>
    <scope>NUCLEOTIDE SEQUENCE</scope>
    <source>
        <strain evidence="14">FS54</strain>
    </source>
</reference>
<organism evidence="14 15">
    <name type="scientific">Weissella confusa</name>
    <name type="common">Lactobacillus confusus</name>
    <dbReference type="NCBI Taxonomy" id="1583"/>
    <lineage>
        <taxon>Bacteria</taxon>
        <taxon>Bacillati</taxon>
        <taxon>Bacillota</taxon>
        <taxon>Bacilli</taxon>
        <taxon>Lactobacillales</taxon>
        <taxon>Lactobacillaceae</taxon>
        <taxon>Weissella</taxon>
    </lineage>
</organism>
<name>A0A329GA67_WEICO</name>
<evidence type="ECO:0000313" key="15">
    <source>
        <dbReference type="Proteomes" id="UP000650485"/>
    </source>
</evidence>
<gene>
    <name evidence="14" type="ORF">H7R52_08610</name>
</gene>
<feature type="domain" description="Mur ligase central" evidence="13">
    <location>
        <begin position="48"/>
        <end position="276"/>
    </location>
</feature>
<evidence type="ECO:0000256" key="10">
    <source>
        <dbReference type="ARBA" id="ARBA00047493"/>
    </source>
</evidence>
<dbReference type="PROSITE" id="PS01011">
    <property type="entry name" value="FOLYLPOLYGLU_SYNT_1"/>
    <property type="match status" value="1"/>
</dbReference>
<dbReference type="InterPro" id="IPR001645">
    <property type="entry name" value="Folylpolyglutamate_synth"/>
</dbReference>
<dbReference type="Gene3D" id="3.90.190.20">
    <property type="entry name" value="Mur ligase, C-terminal domain"/>
    <property type="match status" value="1"/>
</dbReference>
<evidence type="ECO:0000256" key="5">
    <source>
        <dbReference type="ARBA" id="ARBA00022723"/>
    </source>
</evidence>
<dbReference type="PANTHER" id="PTHR11136">
    <property type="entry name" value="FOLYLPOLYGLUTAMATE SYNTHASE-RELATED"/>
    <property type="match status" value="1"/>
</dbReference>
<keyword evidence="7 11" id="KW-0067">ATP-binding</keyword>
<evidence type="ECO:0000256" key="7">
    <source>
        <dbReference type="ARBA" id="ARBA00022840"/>
    </source>
</evidence>
<evidence type="ECO:0000256" key="6">
    <source>
        <dbReference type="ARBA" id="ARBA00022741"/>
    </source>
</evidence>
<dbReference type="GO" id="GO:0005737">
    <property type="term" value="C:cytoplasm"/>
    <property type="evidence" value="ECO:0007669"/>
    <property type="project" value="TreeGrafter"/>
</dbReference>
<dbReference type="Proteomes" id="UP000650485">
    <property type="component" value="Unassembled WGS sequence"/>
</dbReference>
<dbReference type="InterPro" id="IPR013221">
    <property type="entry name" value="Mur_ligase_cen"/>
</dbReference>
<accession>A0A329GA67</accession>
<evidence type="ECO:0000256" key="9">
    <source>
        <dbReference type="ARBA" id="ARBA00030592"/>
    </source>
</evidence>
<evidence type="ECO:0000256" key="1">
    <source>
        <dbReference type="ARBA" id="ARBA00001946"/>
    </source>
</evidence>
<comment type="cofactor">
    <cofactor evidence="1">
        <name>Mg(2+)</name>
        <dbReference type="ChEBI" id="CHEBI:18420"/>
    </cofactor>
</comment>
<dbReference type="AlphaFoldDB" id="A0A329GA67"/>
<dbReference type="InterPro" id="IPR036565">
    <property type="entry name" value="Mur-like_cat_sf"/>
</dbReference>
<dbReference type="InterPro" id="IPR018109">
    <property type="entry name" value="Folylpolyglutamate_synth_CS"/>
</dbReference>
<comment type="similarity">
    <text evidence="2 11">Belongs to the folylpolyglutamate synthase family.</text>
</comment>
<feature type="domain" description="Mur ligase C-terminal" evidence="12">
    <location>
        <begin position="305"/>
        <end position="425"/>
    </location>
</feature>
<evidence type="ECO:0000256" key="8">
    <source>
        <dbReference type="ARBA" id="ARBA00022842"/>
    </source>
</evidence>
<evidence type="ECO:0000256" key="3">
    <source>
        <dbReference type="ARBA" id="ARBA00013025"/>
    </source>
</evidence>
<dbReference type="PIRSF" id="PIRSF001563">
    <property type="entry name" value="Folylpolyglu_synth"/>
    <property type="match status" value="1"/>
</dbReference>
<keyword evidence="6 11" id="KW-0547">Nucleotide-binding</keyword>
<keyword evidence="8" id="KW-0460">Magnesium</keyword>
<dbReference type="SUPFAM" id="SSF53244">
    <property type="entry name" value="MurD-like peptide ligases, peptide-binding domain"/>
    <property type="match status" value="1"/>
</dbReference>
<evidence type="ECO:0000259" key="13">
    <source>
        <dbReference type="Pfam" id="PF08245"/>
    </source>
</evidence>
<dbReference type="NCBIfam" id="TIGR01499">
    <property type="entry name" value="folC"/>
    <property type="match status" value="1"/>
</dbReference>
<proteinExistence type="inferred from homology"/>
<comment type="catalytic activity">
    <reaction evidence="10">
        <text>(6S)-5,6,7,8-tetrahydrofolyl-(gamma-L-Glu)(n) + L-glutamate + ATP = (6S)-5,6,7,8-tetrahydrofolyl-(gamma-L-Glu)(n+1) + ADP + phosphate + H(+)</text>
        <dbReference type="Rhea" id="RHEA:10580"/>
        <dbReference type="Rhea" id="RHEA-COMP:14738"/>
        <dbReference type="Rhea" id="RHEA-COMP:14740"/>
        <dbReference type="ChEBI" id="CHEBI:15378"/>
        <dbReference type="ChEBI" id="CHEBI:29985"/>
        <dbReference type="ChEBI" id="CHEBI:30616"/>
        <dbReference type="ChEBI" id="CHEBI:43474"/>
        <dbReference type="ChEBI" id="CHEBI:141005"/>
        <dbReference type="ChEBI" id="CHEBI:456216"/>
        <dbReference type="EC" id="6.3.2.17"/>
    </reaction>
</comment>
<evidence type="ECO:0000313" key="14">
    <source>
        <dbReference type="EMBL" id="MBC6498736.1"/>
    </source>
</evidence>
<dbReference type="EMBL" id="JACSZT010000006">
    <property type="protein sequence ID" value="MBC6498736.1"/>
    <property type="molecule type" value="Genomic_DNA"/>
</dbReference>
<evidence type="ECO:0000256" key="2">
    <source>
        <dbReference type="ARBA" id="ARBA00008276"/>
    </source>
</evidence>
<dbReference type="EC" id="6.3.2.17" evidence="3"/>
<dbReference type="FunFam" id="3.40.1190.10:FF:000011">
    <property type="entry name" value="Folylpolyglutamate synthase/dihydrofolate synthase"/>
    <property type="match status" value="1"/>
</dbReference>
<keyword evidence="4 11" id="KW-0436">Ligase</keyword>
<evidence type="ECO:0000259" key="12">
    <source>
        <dbReference type="Pfam" id="PF02875"/>
    </source>
</evidence>
<dbReference type="GO" id="GO:0005524">
    <property type="term" value="F:ATP binding"/>
    <property type="evidence" value="ECO:0007669"/>
    <property type="project" value="UniProtKB-KW"/>
</dbReference>
<dbReference type="InterPro" id="IPR004101">
    <property type="entry name" value="Mur_ligase_C"/>
</dbReference>
<dbReference type="SUPFAM" id="SSF53623">
    <property type="entry name" value="MurD-like peptide ligases, catalytic domain"/>
    <property type="match status" value="1"/>
</dbReference>
<comment type="caution">
    <text evidence="14">The sequence shown here is derived from an EMBL/GenBank/DDBJ whole genome shotgun (WGS) entry which is preliminary data.</text>
</comment>
<dbReference type="Pfam" id="PF02875">
    <property type="entry name" value="Mur_ligase_C"/>
    <property type="match status" value="1"/>
</dbReference>
<evidence type="ECO:0000256" key="11">
    <source>
        <dbReference type="PIRNR" id="PIRNR001563"/>
    </source>
</evidence>
<dbReference type="PANTHER" id="PTHR11136:SF0">
    <property type="entry name" value="DIHYDROFOLATE SYNTHETASE-RELATED"/>
    <property type="match status" value="1"/>
</dbReference>
<dbReference type="GO" id="GO:0004326">
    <property type="term" value="F:tetrahydrofolylpolyglutamate synthase activity"/>
    <property type="evidence" value="ECO:0007669"/>
    <property type="project" value="UniProtKB-EC"/>
</dbReference>
<dbReference type="InterPro" id="IPR036615">
    <property type="entry name" value="Mur_ligase_C_dom_sf"/>
</dbReference>
<dbReference type="GO" id="GO:0046872">
    <property type="term" value="F:metal ion binding"/>
    <property type="evidence" value="ECO:0007669"/>
    <property type="project" value="UniProtKB-KW"/>
</dbReference>